<evidence type="ECO:0000313" key="6">
    <source>
        <dbReference type="Proteomes" id="UP001175000"/>
    </source>
</evidence>
<dbReference type="PANTHER" id="PTHR24161:SF124">
    <property type="entry name" value="TRANSIENT RECEPTOR POTENTIAL CHANNEL PYREXIA"/>
    <property type="match status" value="1"/>
</dbReference>
<dbReference type="Pfam" id="PF12796">
    <property type="entry name" value="Ank_2"/>
    <property type="match status" value="1"/>
</dbReference>
<accession>A0AA40BWD5</accession>
<proteinExistence type="predicted"/>
<feature type="repeat" description="ANK" evidence="3">
    <location>
        <begin position="224"/>
        <end position="265"/>
    </location>
</feature>
<evidence type="ECO:0000256" key="3">
    <source>
        <dbReference type="PROSITE-ProRule" id="PRU00023"/>
    </source>
</evidence>
<dbReference type="Gene3D" id="1.25.40.20">
    <property type="entry name" value="Ankyrin repeat-containing domain"/>
    <property type="match status" value="2"/>
</dbReference>
<dbReference type="InterPro" id="IPR036770">
    <property type="entry name" value="Ankyrin_rpt-contain_sf"/>
</dbReference>
<feature type="compositionally biased region" description="Acidic residues" evidence="4">
    <location>
        <begin position="388"/>
        <end position="417"/>
    </location>
</feature>
<dbReference type="InterPro" id="IPR002110">
    <property type="entry name" value="Ankyrin_rpt"/>
</dbReference>
<reference evidence="5" key="1">
    <citation type="submission" date="2023-06" db="EMBL/GenBank/DDBJ databases">
        <title>Genome-scale phylogeny and comparative genomics of the fungal order Sordariales.</title>
        <authorList>
            <consortium name="Lawrence Berkeley National Laboratory"/>
            <person name="Hensen N."/>
            <person name="Bonometti L."/>
            <person name="Westerberg I."/>
            <person name="Brannstrom I.O."/>
            <person name="Guillou S."/>
            <person name="Cros-Aarteil S."/>
            <person name="Calhoun S."/>
            <person name="Haridas S."/>
            <person name="Kuo A."/>
            <person name="Mondo S."/>
            <person name="Pangilinan J."/>
            <person name="Riley R."/>
            <person name="Labutti K."/>
            <person name="Andreopoulos B."/>
            <person name="Lipzen A."/>
            <person name="Chen C."/>
            <person name="Yanf M."/>
            <person name="Daum C."/>
            <person name="Ng V."/>
            <person name="Clum A."/>
            <person name="Steindorff A."/>
            <person name="Ohm R."/>
            <person name="Martin F."/>
            <person name="Silar P."/>
            <person name="Natvig D."/>
            <person name="Lalanne C."/>
            <person name="Gautier V."/>
            <person name="Ament-Velasquez S.L."/>
            <person name="Kruys A."/>
            <person name="Hutchinson M.I."/>
            <person name="Powell A.J."/>
            <person name="Barry K."/>
            <person name="Miller A.N."/>
            <person name="Grigoriev I.V."/>
            <person name="Debuchy R."/>
            <person name="Gladieux P."/>
            <person name="Thoren M.H."/>
            <person name="Johannesson H."/>
        </authorList>
    </citation>
    <scope>NUCLEOTIDE SEQUENCE</scope>
    <source>
        <strain evidence="5">CBS 606.72</strain>
    </source>
</reference>
<dbReference type="EMBL" id="JAULSU010000005">
    <property type="protein sequence ID" value="KAK0616191.1"/>
    <property type="molecule type" value="Genomic_DNA"/>
</dbReference>
<keyword evidence="6" id="KW-1185">Reference proteome</keyword>
<sequence length="417" mass="46052">MSVAMEVWLRVVLQPSTLLPSAKSGVLSRILSAAGPRNSLPSSTAVHKAVLDTNRIAVEQALRINPTDLDARDGYGLSPLHWATYNGNAEAVKTLLDWGANLNPRTRWGVTPLHTAAREWIPNAQEIGMMLLKAGADVFALRGTAGWTPLHEDWNGTGASSLAFYEAVLKAGADPNAQARQMDCQRSTPLETLLFGPMDGYPNSLNKISTLLRWGADPNLPGLHGFTPLQYLISYGQWGPGASCDMSSTLETLLDAGASLNVKDSWGGNIFSRIAVTAGTNWRLRIIDVIRTRDFRGINPDSTDNYGDTAVDDIRRAIIYGEHDPLTPGRIKRPTLEEAEAFLDLIRHAREQNWAAGLFLGWKKRSFCNGSHTDLDEMREWVKRRFEEEDDSEEGSEEDSEEEMGVEEELFFDAPEG</sequence>
<dbReference type="PROSITE" id="PS50088">
    <property type="entry name" value="ANK_REPEAT"/>
    <property type="match status" value="2"/>
</dbReference>
<dbReference type="AlphaFoldDB" id="A0AA40BWD5"/>
<comment type="caution">
    <text evidence="5">The sequence shown here is derived from an EMBL/GenBank/DDBJ whole genome shotgun (WGS) entry which is preliminary data.</text>
</comment>
<evidence type="ECO:0000256" key="4">
    <source>
        <dbReference type="SAM" id="MobiDB-lite"/>
    </source>
</evidence>
<evidence type="ECO:0000256" key="2">
    <source>
        <dbReference type="ARBA" id="ARBA00023043"/>
    </source>
</evidence>
<evidence type="ECO:0000256" key="1">
    <source>
        <dbReference type="ARBA" id="ARBA00022737"/>
    </source>
</evidence>
<organism evidence="5 6">
    <name type="scientific">Immersiella caudata</name>
    <dbReference type="NCBI Taxonomy" id="314043"/>
    <lineage>
        <taxon>Eukaryota</taxon>
        <taxon>Fungi</taxon>
        <taxon>Dikarya</taxon>
        <taxon>Ascomycota</taxon>
        <taxon>Pezizomycotina</taxon>
        <taxon>Sordariomycetes</taxon>
        <taxon>Sordariomycetidae</taxon>
        <taxon>Sordariales</taxon>
        <taxon>Lasiosphaeriaceae</taxon>
        <taxon>Immersiella</taxon>
    </lineage>
</organism>
<protein>
    <submittedName>
        <fullName evidence="5">Ankyrin repeat-containing domain protein</fullName>
    </submittedName>
</protein>
<dbReference type="PROSITE" id="PS50297">
    <property type="entry name" value="ANK_REP_REGION"/>
    <property type="match status" value="1"/>
</dbReference>
<dbReference type="SMART" id="SM00248">
    <property type="entry name" value="ANK"/>
    <property type="match status" value="4"/>
</dbReference>
<dbReference type="Proteomes" id="UP001175000">
    <property type="component" value="Unassembled WGS sequence"/>
</dbReference>
<dbReference type="SUPFAM" id="SSF48403">
    <property type="entry name" value="Ankyrin repeat"/>
    <property type="match status" value="1"/>
</dbReference>
<gene>
    <name evidence="5" type="ORF">B0T14DRAFT_242308</name>
</gene>
<keyword evidence="1" id="KW-0677">Repeat</keyword>
<feature type="repeat" description="ANK" evidence="3">
    <location>
        <begin position="75"/>
        <end position="107"/>
    </location>
</feature>
<dbReference type="PRINTS" id="PR01415">
    <property type="entry name" value="ANKYRIN"/>
</dbReference>
<name>A0AA40BWD5_9PEZI</name>
<feature type="region of interest" description="Disordered" evidence="4">
    <location>
        <begin position="386"/>
        <end position="417"/>
    </location>
</feature>
<evidence type="ECO:0000313" key="5">
    <source>
        <dbReference type="EMBL" id="KAK0616191.1"/>
    </source>
</evidence>
<keyword evidence="2 3" id="KW-0040">ANK repeat</keyword>
<dbReference type="PANTHER" id="PTHR24161">
    <property type="entry name" value="ANK_REP_REGION DOMAIN-CONTAINING PROTEIN-RELATED"/>
    <property type="match status" value="1"/>
</dbReference>